<dbReference type="SMART" id="SM00155">
    <property type="entry name" value="PLDc"/>
    <property type="match status" value="2"/>
</dbReference>
<dbReference type="InterPro" id="IPR001736">
    <property type="entry name" value="PLipase_D/transphosphatidylase"/>
</dbReference>
<dbReference type="Pfam" id="PF13091">
    <property type="entry name" value="PLDc_2"/>
    <property type="match status" value="2"/>
</dbReference>
<gene>
    <name evidence="8" type="ORF">EKJ_07240</name>
</gene>
<dbReference type="RefSeq" id="WP_157726960.1">
    <property type="nucleotide sequence ID" value="NZ_CP022528.1"/>
</dbReference>
<dbReference type="SUPFAM" id="SSF56024">
    <property type="entry name" value="Phospholipase D/nuclease"/>
    <property type="match status" value="2"/>
</dbReference>
<dbReference type="AlphaFoldDB" id="A0A3T1CFX2"/>
<evidence type="ECO:0000256" key="3">
    <source>
        <dbReference type="ARBA" id="ARBA00018392"/>
    </source>
</evidence>
<proteinExistence type="predicted"/>
<comment type="function">
    <text evidence="1">Could be a virulence factor.</text>
</comment>
<keyword evidence="4" id="KW-0964">Secreted</keyword>
<dbReference type="Proteomes" id="UP000290057">
    <property type="component" value="Chromosome"/>
</dbReference>
<evidence type="ECO:0000256" key="6">
    <source>
        <dbReference type="SAM" id="MobiDB-lite"/>
    </source>
</evidence>
<dbReference type="PANTHER" id="PTHR21248">
    <property type="entry name" value="CARDIOLIPIN SYNTHASE"/>
    <property type="match status" value="1"/>
</dbReference>
<comment type="subcellular location">
    <subcellularLocation>
        <location evidence="2">Secreted</location>
    </subcellularLocation>
</comment>
<evidence type="ECO:0000256" key="1">
    <source>
        <dbReference type="ARBA" id="ARBA00003145"/>
    </source>
</evidence>
<feature type="domain" description="PLD phosphodiesterase" evidence="7">
    <location>
        <begin position="315"/>
        <end position="337"/>
    </location>
</feature>
<dbReference type="Gene3D" id="3.30.870.10">
    <property type="entry name" value="Endonuclease Chain A"/>
    <property type="match status" value="2"/>
</dbReference>
<evidence type="ECO:0000256" key="5">
    <source>
        <dbReference type="ARBA" id="ARBA00029594"/>
    </source>
</evidence>
<keyword evidence="9" id="KW-1185">Reference proteome</keyword>
<protein>
    <recommendedName>
        <fullName evidence="3">Phospholipase D</fullName>
    </recommendedName>
    <alternativeName>
        <fullName evidence="5">Choline phosphatase</fullName>
    </alternativeName>
</protein>
<dbReference type="GO" id="GO:0005576">
    <property type="term" value="C:extracellular region"/>
    <property type="evidence" value="ECO:0007669"/>
    <property type="project" value="UniProtKB-SubCell"/>
</dbReference>
<feature type="region of interest" description="Disordered" evidence="6">
    <location>
        <begin position="1"/>
        <end position="24"/>
    </location>
</feature>
<dbReference type="GO" id="GO:0030572">
    <property type="term" value="F:phosphatidyltransferase activity"/>
    <property type="evidence" value="ECO:0007669"/>
    <property type="project" value="UniProtKB-ARBA"/>
</dbReference>
<evidence type="ECO:0000256" key="4">
    <source>
        <dbReference type="ARBA" id="ARBA00022525"/>
    </source>
</evidence>
<evidence type="ECO:0000313" key="8">
    <source>
        <dbReference type="EMBL" id="BBI19877.1"/>
    </source>
</evidence>
<evidence type="ECO:0000256" key="2">
    <source>
        <dbReference type="ARBA" id="ARBA00004613"/>
    </source>
</evidence>
<dbReference type="GO" id="GO:0032049">
    <property type="term" value="P:cardiolipin biosynthetic process"/>
    <property type="evidence" value="ECO:0007669"/>
    <property type="project" value="UniProtKB-ARBA"/>
</dbReference>
<dbReference type="PROSITE" id="PS50035">
    <property type="entry name" value="PLD"/>
    <property type="match status" value="2"/>
</dbReference>
<feature type="domain" description="PLD phosphodiesterase" evidence="7">
    <location>
        <begin position="136"/>
        <end position="163"/>
    </location>
</feature>
<organism evidence="8 9">
    <name type="scientific">Qipengyuania flava</name>
    <dbReference type="NCBI Taxonomy" id="192812"/>
    <lineage>
        <taxon>Bacteria</taxon>
        <taxon>Pseudomonadati</taxon>
        <taxon>Pseudomonadota</taxon>
        <taxon>Alphaproteobacteria</taxon>
        <taxon>Sphingomonadales</taxon>
        <taxon>Erythrobacteraceae</taxon>
        <taxon>Qipengyuania</taxon>
    </lineage>
</organism>
<dbReference type="PANTHER" id="PTHR21248:SF12">
    <property type="entry name" value="CARDIOLIPIN SYNTHASE C"/>
    <property type="match status" value="1"/>
</dbReference>
<reference evidence="8 9" key="1">
    <citation type="submission" date="2019-01" db="EMBL/GenBank/DDBJ databases">
        <title>Complete genome sequence of Erythrobacter flavus KJ5.</title>
        <authorList>
            <person name="Kanesaki Y."/>
            <person name="Brotosudarmo T."/>
            <person name="Moriuchi R."/>
            <person name="Awai K."/>
        </authorList>
    </citation>
    <scope>NUCLEOTIDE SEQUENCE [LARGE SCALE GENOMIC DNA]</scope>
    <source>
        <strain evidence="8 9">KJ5</strain>
    </source>
</reference>
<dbReference type="EMBL" id="AP019389">
    <property type="protein sequence ID" value="BBI19877.1"/>
    <property type="molecule type" value="Genomic_DNA"/>
</dbReference>
<sequence length="410" mass="45958">MIVKDLRGADKRLSPPAMEDAQAADPVADYAEPAPFEAMAAGQRLVFYPAGADRRRALFELVENARDTLDVCFYIFAEDTVGAEFRDALAAAATRGVRVTLIIDQFGAAVSDQFLSPLTDAGGICLRFSAKWTRRYLIRNHQKLVIADGTRAMFGGFNIADDYFAPPERNGWADLGIVIEGTAIAGLTDWYARLRQWTEREEQHAREIARTVRDWQWDRPGVTWLVGGPTRGLSSWARCVSDDLIEGERLDMFMAYFSPPKRLLRRMGAIAAKGATRLVMAGKSDNGATIGASRSLYSYLLKKRARIWEFAPCKLHTKLIVLDDTVYLGSANFDMRSLYINLELMLKIEDAALADRMREFVGQQIGASQPITAALHQRRATLANRIRWNLSWLLVSVIDYTVTRRLNLGI</sequence>
<name>A0A3T1CFX2_9SPHN</name>
<accession>A0A3T1CFX2</accession>
<feature type="compositionally biased region" description="Basic and acidic residues" evidence="6">
    <location>
        <begin position="1"/>
        <end position="13"/>
    </location>
</feature>
<dbReference type="CDD" id="cd09110">
    <property type="entry name" value="PLDc_CLS_1"/>
    <property type="match status" value="1"/>
</dbReference>
<dbReference type="InterPro" id="IPR025202">
    <property type="entry name" value="PLD-like_dom"/>
</dbReference>
<evidence type="ECO:0000313" key="9">
    <source>
        <dbReference type="Proteomes" id="UP000290057"/>
    </source>
</evidence>
<evidence type="ECO:0000259" key="7">
    <source>
        <dbReference type="PROSITE" id="PS50035"/>
    </source>
</evidence>